<organism evidence="1 2">
    <name type="scientific">Ooceraea biroi</name>
    <name type="common">Clonal raider ant</name>
    <name type="synonym">Cerapachys biroi</name>
    <dbReference type="NCBI Taxonomy" id="2015173"/>
    <lineage>
        <taxon>Eukaryota</taxon>
        <taxon>Metazoa</taxon>
        <taxon>Ecdysozoa</taxon>
        <taxon>Arthropoda</taxon>
        <taxon>Hexapoda</taxon>
        <taxon>Insecta</taxon>
        <taxon>Pterygota</taxon>
        <taxon>Neoptera</taxon>
        <taxon>Endopterygota</taxon>
        <taxon>Hymenoptera</taxon>
        <taxon>Apocrita</taxon>
        <taxon>Aculeata</taxon>
        <taxon>Formicoidea</taxon>
        <taxon>Formicidae</taxon>
        <taxon>Dorylinae</taxon>
        <taxon>Ooceraea</taxon>
    </lineage>
</organism>
<sequence>MSPFDRCIDLQIDHFEQVNKLILRFCLITFIIEGSQGKLAEFICKAHSSRDQRVIQLVIVGVIIDKLTAIILGKPGY</sequence>
<keyword evidence="2" id="KW-1185">Reference proteome</keyword>
<dbReference type="Proteomes" id="UP000053097">
    <property type="component" value="Unassembled WGS sequence"/>
</dbReference>
<evidence type="ECO:0000313" key="1">
    <source>
        <dbReference type="EMBL" id="EZA60662.1"/>
    </source>
</evidence>
<protein>
    <submittedName>
        <fullName evidence="1">Uncharacterized protein</fullName>
    </submittedName>
</protein>
<gene>
    <name evidence="1" type="ORF">X777_14268</name>
</gene>
<dbReference type="EMBL" id="KK107072">
    <property type="protein sequence ID" value="EZA60662.1"/>
    <property type="molecule type" value="Genomic_DNA"/>
</dbReference>
<reference evidence="1 2" key="1">
    <citation type="journal article" date="2014" name="Curr. Biol.">
        <title>The genome of the clonal raider ant Cerapachys biroi.</title>
        <authorList>
            <person name="Oxley P.R."/>
            <person name="Ji L."/>
            <person name="Fetter-Pruneda I."/>
            <person name="McKenzie S.K."/>
            <person name="Li C."/>
            <person name="Hu H."/>
            <person name="Zhang G."/>
            <person name="Kronauer D.J."/>
        </authorList>
    </citation>
    <scope>NUCLEOTIDE SEQUENCE [LARGE SCALE GENOMIC DNA]</scope>
</reference>
<name>A0A026WXC0_OOCBI</name>
<evidence type="ECO:0000313" key="2">
    <source>
        <dbReference type="Proteomes" id="UP000053097"/>
    </source>
</evidence>
<proteinExistence type="predicted"/>
<accession>A0A026WXC0</accession>
<dbReference type="AlphaFoldDB" id="A0A026WXC0"/>